<evidence type="ECO:0000256" key="2">
    <source>
        <dbReference type="ARBA" id="ARBA00022723"/>
    </source>
</evidence>
<dbReference type="Gene3D" id="3.40.50.720">
    <property type="entry name" value="NAD(P)-binding Rossmann-like Domain"/>
    <property type="match status" value="1"/>
</dbReference>
<keyword evidence="2" id="KW-0479">Metal-binding</keyword>
<dbReference type="OrthoDB" id="7516877at2"/>
<feature type="domain" description="JAB" evidence="7">
    <location>
        <begin position="621"/>
        <end position="733"/>
    </location>
</feature>
<dbReference type="SUPFAM" id="SSF69572">
    <property type="entry name" value="Activating enzymes of the ubiquitin-like proteins"/>
    <property type="match status" value="1"/>
</dbReference>
<dbReference type="InterPro" id="IPR028090">
    <property type="entry name" value="JAB_dom_prok"/>
</dbReference>
<dbReference type="Pfam" id="PF00899">
    <property type="entry name" value="ThiF"/>
    <property type="match status" value="1"/>
</dbReference>
<reference evidence="8 9" key="1">
    <citation type="submission" date="2016-04" db="EMBL/GenBank/DDBJ databases">
        <authorList>
            <person name="Evans L.H."/>
            <person name="Alamgir A."/>
            <person name="Owens N."/>
            <person name="Weber N.D."/>
            <person name="Virtaneva K."/>
            <person name="Barbian K."/>
            <person name="Babar A."/>
            <person name="Rosenke K."/>
        </authorList>
    </citation>
    <scope>NUCLEOTIDE SEQUENCE [LARGE SCALE GENOMIC DNA]</scope>
    <source>
        <strain evidence="8 9">PMB02</strain>
    </source>
</reference>
<dbReference type="GO" id="GO:0008237">
    <property type="term" value="F:metallopeptidase activity"/>
    <property type="evidence" value="ECO:0007669"/>
    <property type="project" value="UniProtKB-KW"/>
</dbReference>
<proteinExistence type="predicted"/>
<evidence type="ECO:0000256" key="5">
    <source>
        <dbReference type="ARBA" id="ARBA00023049"/>
    </source>
</evidence>
<sequence>MADATIAPAVLRALRISTAHPAVRAVRVEESHEDGSVWAELDIAQELPSAWRVAGVSPSGVRSIESVTIRFPSDFPRGSPRAFLRADFDRTHPHLLPVPKSLGLPPQPCVVQAFPSELIQARGFSGYLDQLADWLDKAAMLQLNNPQHGWEPVRRNRVDDEIILDPDVIRELAVPSGECVVVATDYLRFDLGDGKRMMRVALNPAVRVDPAKAQCSESKVSETTARGRGIALVVSAPDSNGAPTVIDTAVPEDVETVEDLMHRATLYRCAQILRAKLDHIAFRLDQGRFQACPLPVIFLVRRPFALVGSTSSIEICPYLLDLEPGGDLLRGIGHVRLCGVRDDISVNLLRRASGDPVEADRPRWALLGCGSVGSKIAVHAARRGLGPTDMVDRATMAPHNYARHALLPEPDVRGGAMAYKAQVLAHTLLGFRQEPRFEIGSVEELCASAEGRVELGDCRLVVNTTGSSLLREVVSFREWEARPRFADAHLLGAGSVAYAAFEGVNGNPNLSDLAAESYRILAKDEGLRSSVFSAEAQAIDIGQGCGALTFPMPDDRLSALAAGLAQTVCGYLRRDEAPEQGTLRVGHILSDGLSQSWTSAEIEPRIVVRSGAVEVRISPRVDSEIRAAIAARPGVETGGVIVGRYSQVGEAFQIVDLLPAPPDSVFSAERFVLGVQGLRQSVRQLLEESGGSLYVLGTWHNHLVPSGPSALDAATAARLALRQFFPVLMLIAHPEGYSFFSAELGAQAFSALAMERVAE</sequence>
<dbReference type="GO" id="GO:0008641">
    <property type="term" value="F:ubiquitin-like modifier activating enzyme activity"/>
    <property type="evidence" value="ECO:0007669"/>
    <property type="project" value="InterPro"/>
</dbReference>
<feature type="domain" description="THIF-type NAD/FAD binding fold" evidence="6">
    <location>
        <begin position="363"/>
        <end position="500"/>
    </location>
</feature>
<dbReference type="Pfam" id="PF14464">
    <property type="entry name" value="Prok-JAB"/>
    <property type="match status" value="1"/>
</dbReference>
<evidence type="ECO:0000313" key="9">
    <source>
        <dbReference type="Proteomes" id="UP000078316"/>
    </source>
</evidence>
<organism evidence="8 9">
    <name type="scientific">Methylobacterium platani</name>
    <dbReference type="NCBI Taxonomy" id="427683"/>
    <lineage>
        <taxon>Bacteria</taxon>
        <taxon>Pseudomonadati</taxon>
        <taxon>Pseudomonadota</taxon>
        <taxon>Alphaproteobacteria</taxon>
        <taxon>Hyphomicrobiales</taxon>
        <taxon>Methylobacteriaceae</taxon>
        <taxon>Methylobacterium</taxon>
    </lineage>
</organism>
<keyword evidence="3" id="KW-0378">Hydrolase</keyword>
<dbReference type="GO" id="GO:0046872">
    <property type="term" value="F:metal ion binding"/>
    <property type="evidence" value="ECO:0007669"/>
    <property type="project" value="UniProtKB-KW"/>
</dbReference>
<dbReference type="EMBL" id="LWHQ01000074">
    <property type="protein sequence ID" value="OAS16175.1"/>
    <property type="molecule type" value="Genomic_DNA"/>
</dbReference>
<evidence type="ECO:0000259" key="7">
    <source>
        <dbReference type="Pfam" id="PF14464"/>
    </source>
</evidence>
<keyword evidence="1" id="KW-0645">Protease</keyword>
<dbReference type="InterPro" id="IPR000594">
    <property type="entry name" value="ThiF_NAD_FAD-bd"/>
</dbReference>
<comment type="caution">
    <text evidence="8">The sequence shown here is derived from an EMBL/GenBank/DDBJ whole genome shotgun (WGS) entry which is preliminary data.</text>
</comment>
<evidence type="ECO:0000256" key="4">
    <source>
        <dbReference type="ARBA" id="ARBA00022833"/>
    </source>
</evidence>
<dbReference type="GO" id="GO:0006508">
    <property type="term" value="P:proteolysis"/>
    <property type="evidence" value="ECO:0007669"/>
    <property type="project" value="UniProtKB-KW"/>
</dbReference>
<evidence type="ECO:0000256" key="3">
    <source>
        <dbReference type="ARBA" id="ARBA00022801"/>
    </source>
</evidence>
<evidence type="ECO:0000259" key="6">
    <source>
        <dbReference type="Pfam" id="PF00899"/>
    </source>
</evidence>
<dbReference type="RefSeq" id="WP_048435176.1">
    <property type="nucleotide sequence ID" value="NZ_LWHQ01000074.1"/>
</dbReference>
<keyword evidence="5" id="KW-0482">Metalloprotease</keyword>
<dbReference type="STRING" id="427683.A5481_28495"/>
<dbReference type="InterPro" id="IPR032865">
    <property type="entry name" value="Prok-E2_A"/>
</dbReference>
<gene>
    <name evidence="8" type="ORF">A5481_28495</name>
</gene>
<protein>
    <submittedName>
        <fullName evidence="8">Thiamine biosynthesis protein ThiF</fullName>
    </submittedName>
</protein>
<keyword evidence="4" id="KW-0862">Zinc</keyword>
<name>A0A179RZ93_9HYPH</name>
<accession>A0A179RZ93</accession>
<evidence type="ECO:0000313" key="8">
    <source>
        <dbReference type="EMBL" id="OAS16175.1"/>
    </source>
</evidence>
<dbReference type="InterPro" id="IPR035985">
    <property type="entry name" value="Ubiquitin-activating_enz"/>
</dbReference>
<dbReference type="Pfam" id="PF14457">
    <property type="entry name" value="Prok-E2_A"/>
    <property type="match status" value="1"/>
</dbReference>
<dbReference type="AlphaFoldDB" id="A0A179RZ93"/>
<evidence type="ECO:0000256" key="1">
    <source>
        <dbReference type="ARBA" id="ARBA00022670"/>
    </source>
</evidence>
<dbReference type="Proteomes" id="UP000078316">
    <property type="component" value="Unassembled WGS sequence"/>
</dbReference>